<organism evidence="2">
    <name type="scientific">Siphoviridae sp. ctX926</name>
    <dbReference type="NCBI Taxonomy" id="2826366"/>
    <lineage>
        <taxon>Viruses</taxon>
        <taxon>Duplodnaviria</taxon>
        <taxon>Heunggongvirae</taxon>
        <taxon>Uroviricota</taxon>
        <taxon>Caudoviricetes</taxon>
    </lineage>
</organism>
<dbReference type="EMBL" id="BK014793">
    <property type="protein sequence ID" value="DAD75956.1"/>
    <property type="molecule type" value="Genomic_DNA"/>
</dbReference>
<feature type="compositionally biased region" description="Basic and acidic residues" evidence="1">
    <location>
        <begin position="28"/>
        <end position="47"/>
    </location>
</feature>
<accession>A0A8S5M149</accession>
<reference evidence="2" key="1">
    <citation type="journal article" date="2021" name="Proc. Natl. Acad. Sci. U.S.A.">
        <title>A Catalog of Tens of Thousands of Viruses from Human Metagenomes Reveals Hidden Associations with Chronic Diseases.</title>
        <authorList>
            <person name="Tisza M.J."/>
            <person name="Buck C.B."/>
        </authorList>
    </citation>
    <scope>NUCLEOTIDE SEQUENCE</scope>
    <source>
        <strain evidence="2">CtX926</strain>
    </source>
</reference>
<sequence length="47" mass="5412">MQGLCRILHGLVPGSGQVSGMVRQLLRQSKEADQRRKQEGRAWTRRH</sequence>
<evidence type="ECO:0000313" key="2">
    <source>
        <dbReference type="EMBL" id="DAD75956.1"/>
    </source>
</evidence>
<evidence type="ECO:0000256" key="1">
    <source>
        <dbReference type="SAM" id="MobiDB-lite"/>
    </source>
</evidence>
<name>A0A8S5M149_9CAUD</name>
<proteinExistence type="predicted"/>
<feature type="region of interest" description="Disordered" evidence="1">
    <location>
        <begin position="27"/>
        <end position="47"/>
    </location>
</feature>
<protein>
    <submittedName>
        <fullName evidence="2">Uncharacterized protein</fullName>
    </submittedName>
</protein>